<name>A0ABV2NGG1_9HYPH</name>
<evidence type="ECO:0000313" key="4">
    <source>
        <dbReference type="Proteomes" id="UP001549119"/>
    </source>
</evidence>
<dbReference type="Pfam" id="PF01757">
    <property type="entry name" value="Acyl_transf_3"/>
    <property type="match status" value="1"/>
</dbReference>
<organism evidence="3 4">
    <name type="scientific">Methylobacterium radiotolerans</name>
    <dbReference type="NCBI Taxonomy" id="31998"/>
    <lineage>
        <taxon>Bacteria</taxon>
        <taxon>Pseudomonadati</taxon>
        <taxon>Pseudomonadota</taxon>
        <taxon>Alphaproteobacteria</taxon>
        <taxon>Hyphomicrobiales</taxon>
        <taxon>Methylobacteriaceae</taxon>
        <taxon>Methylobacterium</taxon>
    </lineage>
</organism>
<proteinExistence type="predicted"/>
<feature type="transmembrane region" description="Helical" evidence="1">
    <location>
        <begin position="240"/>
        <end position="273"/>
    </location>
</feature>
<sequence>MSTLAPRVERGARRNNFGSLRIALALLVIIGHAPELIDGDRARDFLVRITGSFFSGDLAVDGFFLISGYLITKSLQSSRSLKSYLSRRIARIYPGFIAAFIVSILLFGSLSGGSLSDIPVVKSVTKLFILGLPVVPGAFAGLPHPDLNGSMWTISYEFRCYVLAIGIGALSTLAGRRYCLAIIVGLGILYGFRHAVPDIPHGSPIFGSSSATIRLTFIFLIGSAFYLWRDVIPLTGRGALLALISCTGLLFVPPLAEPAFAIFGGYLIFWYALATPANRLSQWVDRTDPSYGLYLYAWPTQNLLIQKIPGITPLLLIVLTIPIAFCFGILSWHWIERHFVRRRNAGNPNFICADPDALLPRLR</sequence>
<dbReference type="PANTHER" id="PTHR23028">
    <property type="entry name" value="ACETYLTRANSFERASE"/>
    <property type="match status" value="1"/>
</dbReference>
<feature type="transmembrane region" description="Helical" evidence="1">
    <location>
        <begin position="92"/>
        <end position="112"/>
    </location>
</feature>
<dbReference type="InterPro" id="IPR050879">
    <property type="entry name" value="Acyltransferase_3"/>
</dbReference>
<dbReference type="EMBL" id="JBEPNW010000002">
    <property type="protein sequence ID" value="MET3865588.1"/>
    <property type="molecule type" value="Genomic_DNA"/>
</dbReference>
<dbReference type="RefSeq" id="WP_159392772.1">
    <property type="nucleotide sequence ID" value="NZ_JBEPNV010000001.1"/>
</dbReference>
<evidence type="ECO:0000256" key="1">
    <source>
        <dbReference type="SAM" id="Phobius"/>
    </source>
</evidence>
<feature type="transmembrane region" description="Helical" evidence="1">
    <location>
        <begin position="49"/>
        <end position="71"/>
    </location>
</feature>
<feature type="transmembrane region" description="Helical" evidence="1">
    <location>
        <begin position="211"/>
        <end position="228"/>
    </location>
</feature>
<feature type="transmembrane region" description="Helical" evidence="1">
    <location>
        <begin position="314"/>
        <end position="335"/>
    </location>
</feature>
<feature type="domain" description="Acyltransferase 3" evidence="2">
    <location>
        <begin position="20"/>
        <end position="331"/>
    </location>
</feature>
<gene>
    <name evidence="3" type="ORF">ABIC20_002897</name>
</gene>
<dbReference type="Proteomes" id="UP001549119">
    <property type="component" value="Unassembled WGS sequence"/>
</dbReference>
<feature type="transmembrane region" description="Helical" evidence="1">
    <location>
        <begin position="20"/>
        <end position="37"/>
    </location>
</feature>
<keyword evidence="4" id="KW-1185">Reference proteome</keyword>
<accession>A0ABV2NGG1</accession>
<dbReference type="PANTHER" id="PTHR23028:SF53">
    <property type="entry name" value="ACYL_TRANSF_3 DOMAIN-CONTAINING PROTEIN"/>
    <property type="match status" value="1"/>
</dbReference>
<keyword evidence="1" id="KW-1133">Transmembrane helix</keyword>
<evidence type="ECO:0000313" key="3">
    <source>
        <dbReference type="EMBL" id="MET3865588.1"/>
    </source>
</evidence>
<comment type="caution">
    <text evidence="3">The sequence shown here is derived from an EMBL/GenBank/DDBJ whole genome shotgun (WGS) entry which is preliminary data.</text>
</comment>
<feature type="transmembrane region" description="Helical" evidence="1">
    <location>
        <begin position="162"/>
        <end position="191"/>
    </location>
</feature>
<keyword evidence="1" id="KW-0812">Transmembrane</keyword>
<keyword evidence="1" id="KW-0472">Membrane</keyword>
<evidence type="ECO:0000259" key="2">
    <source>
        <dbReference type="Pfam" id="PF01757"/>
    </source>
</evidence>
<reference evidence="3 4" key="1">
    <citation type="submission" date="2024-06" db="EMBL/GenBank/DDBJ databases">
        <title>Genomics of switchgrass bacterial isolates.</title>
        <authorList>
            <person name="Shade A."/>
        </authorList>
    </citation>
    <scope>NUCLEOTIDE SEQUENCE [LARGE SCALE GENOMIC DNA]</scope>
    <source>
        <strain evidence="3 4">PvP084</strain>
    </source>
</reference>
<protein>
    <submittedName>
        <fullName evidence="3">Peptidoglycan/LPS O-acetylase OafA/YrhL</fullName>
    </submittedName>
</protein>
<dbReference type="InterPro" id="IPR002656">
    <property type="entry name" value="Acyl_transf_3_dom"/>
</dbReference>